<organism evidence="1 2">
    <name type="scientific">Streptomyces lydicamycinicus</name>
    <dbReference type="NCBI Taxonomy" id="1546107"/>
    <lineage>
        <taxon>Bacteria</taxon>
        <taxon>Bacillati</taxon>
        <taxon>Actinomycetota</taxon>
        <taxon>Actinomycetes</taxon>
        <taxon>Kitasatosporales</taxon>
        <taxon>Streptomycetaceae</taxon>
        <taxon>Streptomyces</taxon>
    </lineage>
</organism>
<reference evidence="2" key="1">
    <citation type="submission" date="2014-09" db="EMBL/GenBank/DDBJ databases">
        <title>Whole genome shotgun sequence of Streptomyces sp. NBRC 110027.</title>
        <authorList>
            <person name="Komaki H."/>
            <person name="Ichikawa N."/>
            <person name="Katano-Makiyama Y."/>
            <person name="Hosoyama A."/>
            <person name="Hashimoto M."/>
            <person name="Uohara A."/>
            <person name="Kitahashi Y."/>
            <person name="Ohji S."/>
            <person name="Kimura A."/>
            <person name="Yamazoe A."/>
            <person name="Igarashi Y."/>
            <person name="Fujita N."/>
        </authorList>
    </citation>
    <scope>NUCLEOTIDE SEQUENCE [LARGE SCALE GENOMIC DNA]</scope>
    <source>
        <strain evidence="2">NBRC 110027</strain>
    </source>
</reference>
<reference evidence="1 2" key="2">
    <citation type="journal article" date="2015" name="Stand. Genomic Sci.">
        <title>Draft genome sequence of marine-derived Streptomyces sp. TP-A0598, a producer of anti-MRSA antibiotic lydicamycins.</title>
        <authorList>
            <person name="Komaki H."/>
            <person name="Ichikawa N."/>
            <person name="Hosoyama A."/>
            <person name="Fujita N."/>
            <person name="Igarashi Y."/>
        </authorList>
    </citation>
    <scope>NUCLEOTIDE SEQUENCE [LARGE SCALE GENOMIC DNA]</scope>
    <source>
        <strain evidence="1 2">NBRC 110027</strain>
    </source>
</reference>
<dbReference type="AlphaFoldDB" id="A0A0P4RDN5"/>
<dbReference type="EMBL" id="BBNO01000009">
    <property type="protein sequence ID" value="GAO11759.1"/>
    <property type="molecule type" value="Genomic_DNA"/>
</dbReference>
<dbReference type="RefSeq" id="WP_158894778.1">
    <property type="nucleotide sequence ID" value="NZ_BBNO01000009.1"/>
</dbReference>
<keyword evidence="2" id="KW-1185">Reference proteome</keyword>
<comment type="caution">
    <text evidence="1">The sequence shown here is derived from an EMBL/GenBank/DDBJ whole genome shotgun (WGS) entry which is preliminary data.</text>
</comment>
<name>A0A0P4RDN5_9ACTN</name>
<proteinExistence type="predicted"/>
<protein>
    <submittedName>
        <fullName evidence="1">Uncharacterized protein</fullName>
    </submittedName>
</protein>
<evidence type="ECO:0000313" key="1">
    <source>
        <dbReference type="EMBL" id="GAO11759.1"/>
    </source>
</evidence>
<accession>A0A0P4RDN5</accession>
<evidence type="ECO:0000313" key="2">
    <source>
        <dbReference type="Proteomes" id="UP000048965"/>
    </source>
</evidence>
<sequence>MADMRQLLGDLRILAGELSVGGPPTAPGGPGGLCAARLSGAGRAQAPEPYARTKELLWH</sequence>
<dbReference type="Proteomes" id="UP000048965">
    <property type="component" value="Unassembled WGS sequence"/>
</dbReference>
<gene>
    <name evidence="1" type="ORF">TPA0598_09_00500</name>
</gene>